<evidence type="ECO:0000256" key="1">
    <source>
        <dbReference type="ARBA" id="ARBA00004049"/>
    </source>
</evidence>
<dbReference type="EMBL" id="LC214368">
    <property type="protein sequence ID" value="BBA57678.1"/>
    <property type="molecule type" value="mRNA"/>
</dbReference>
<gene>
    <name evidence="9" type="primary">PkRWP5</name>
</gene>
<evidence type="ECO:0000256" key="7">
    <source>
        <dbReference type="SAM" id="MobiDB-lite"/>
    </source>
</evidence>
<name>A0A292G2R1_PARKE</name>
<dbReference type="InterPro" id="IPR003035">
    <property type="entry name" value="RWP-RK_dom"/>
</dbReference>
<feature type="region of interest" description="Disordered" evidence="7">
    <location>
        <begin position="142"/>
        <end position="177"/>
    </location>
</feature>
<evidence type="ECO:0000256" key="5">
    <source>
        <dbReference type="ARBA" id="ARBA00023163"/>
    </source>
</evidence>
<feature type="compositionally biased region" description="Low complexity" evidence="7">
    <location>
        <begin position="316"/>
        <end position="336"/>
    </location>
</feature>
<dbReference type="AlphaFoldDB" id="A0A292G2R1"/>
<evidence type="ECO:0000313" key="9">
    <source>
        <dbReference type="EMBL" id="BBA57678.1"/>
    </source>
</evidence>
<feature type="region of interest" description="Disordered" evidence="7">
    <location>
        <begin position="199"/>
        <end position="277"/>
    </location>
</feature>
<dbReference type="GO" id="GO:0003677">
    <property type="term" value="F:DNA binding"/>
    <property type="evidence" value="ECO:0007669"/>
    <property type="project" value="UniProtKB-KW"/>
</dbReference>
<feature type="domain" description="RWP-RK" evidence="8">
    <location>
        <begin position="343"/>
        <end position="429"/>
    </location>
</feature>
<evidence type="ECO:0000259" key="8">
    <source>
        <dbReference type="PROSITE" id="PS51519"/>
    </source>
</evidence>
<dbReference type="GO" id="GO:0003700">
    <property type="term" value="F:DNA-binding transcription factor activity"/>
    <property type="evidence" value="ECO:0007669"/>
    <property type="project" value="InterPro"/>
</dbReference>
<keyword evidence="6" id="KW-0539">Nucleus</keyword>
<keyword evidence="3" id="KW-0175">Coiled coil</keyword>
<protein>
    <submittedName>
        <fullName evidence="9">RWP-RK transcription factor</fullName>
    </submittedName>
</protein>
<feature type="compositionally biased region" description="Polar residues" evidence="7">
    <location>
        <begin position="482"/>
        <end position="494"/>
    </location>
</feature>
<proteinExistence type="evidence at transcript level"/>
<dbReference type="Pfam" id="PF02042">
    <property type="entry name" value="RWP-RK"/>
    <property type="match status" value="1"/>
</dbReference>
<dbReference type="PANTHER" id="PTHR46373:SF2">
    <property type="entry name" value="RWP-RK DOMAIN-CONTAINING PROTEIN"/>
    <property type="match status" value="1"/>
</dbReference>
<evidence type="ECO:0000256" key="4">
    <source>
        <dbReference type="ARBA" id="ARBA00023125"/>
    </source>
</evidence>
<feature type="compositionally biased region" description="Gly residues" evidence="7">
    <location>
        <begin position="337"/>
        <end position="347"/>
    </location>
</feature>
<reference evidence="9" key="1">
    <citation type="submission" date="2017-01" db="EMBL/GenBank/DDBJ databases">
        <title>Genome-wide characterization reveals evolution of meiosis, flagellar and RWP-RK genes in the asexual green algae Trebouxiophyceae.</title>
        <authorList>
            <person name="Ota S."/>
            <person name="Oshima K."/>
            <person name="Yamazaki T."/>
            <person name="Yu Z."/>
            <person name="Takeshita T."/>
            <person name="Bisova K."/>
            <person name="Zachleder V."/>
            <person name="Hattori M."/>
            <person name="Kawano S."/>
        </authorList>
    </citation>
    <scope>NUCLEOTIDE SEQUENCE</scope>
    <source>
        <strain evidence="9">NIES-2152</strain>
    </source>
</reference>
<feature type="region of interest" description="Disordered" evidence="7">
    <location>
        <begin position="1"/>
        <end position="34"/>
    </location>
</feature>
<sequence>MDERGAASLLSPFEGAAGPSPPDGAAGVFGSSPGQPYPCRLGSNNLGSISFRWSEALEGLGSGQLTSAPSRGEPLFSFPGATTNQSTPAVPEFVIVAHPALLAQPRSPAALAGTALAHPPSLPHLLGPEDCCLHSLEELTNNRLETTPRKASQQSTGEEGESPALLPRSATAPPCSPAAKLALAPPLLSLHAPEALPPGLAEPGFVQSKPTDQPASSELVRPGDSTSCQGLGAVSDDHIELPGRASQEVSMAGGESSRHLGGAGKGSRGSANAVAAAPGVRVMEKCATAAGMELDSPTSGGSGGPAAGRCEERGSSGDPQGRSSSSGGYMQPSSSAGGCGARSAGAGGKAGPTGIAAGLTLEFLEGKGYFDMPLQKAAALLRVGVTTLKKVCRQYNIERWPFRKRSSLDRLIVKTREYFSEDRQQQGGEALARLEAEKQAMKGNVGVQLPDQVKRFRQSVFKLEHKARKRASKCSAREACETSPNGQGASQGKPQASLRKA</sequence>
<keyword evidence="5" id="KW-0804">Transcription</keyword>
<organism evidence="9">
    <name type="scientific">Parachlorella kessleri</name>
    <name type="common">Green alga</name>
    <name type="synonym">Chlorella kessleri</name>
    <dbReference type="NCBI Taxonomy" id="3074"/>
    <lineage>
        <taxon>Eukaryota</taxon>
        <taxon>Viridiplantae</taxon>
        <taxon>Chlorophyta</taxon>
        <taxon>core chlorophytes</taxon>
        <taxon>Trebouxiophyceae</taxon>
        <taxon>Chlorellales</taxon>
        <taxon>Chlorellaceae</taxon>
        <taxon>Parachlorella</taxon>
    </lineage>
</organism>
<feature type="region of interest" description="Disordered" evidence="7">
    <location>
        <begin position="292"/>
        <end position="347"/>
    </location>
</feature>
<dbReference type="InterPro" id="IPR044607">
    <property type="entry name" value="RKD-like"/>
</dbReference>
<comment type="function">
    <text evidence="1">Putative transcription factor.</text>
</comment>
<keyword evidence="4" id="KW-0238">DNA-binding</keyword>
<dbReference type="PROSITE" id="PS51519">
    <property type="entry name" value="RWP_RK"/>
    <property type="match status" value="1"/>
</dbReference>
<feature type="compositionally biased region" description="Low complexity" evidence="7">
    <location>
        <begin position="15"/>
        <end position="26"/>
    </location>
</feature>
<feature type="region of interest" description="Disordered" evidence="7">
    <location>
        <begin position="63"/>
        <end position="83"/>
    </location>
</feature>
<evidence type="ECO:0000256" key="3">
    <source>
        <dbReference type="ARBA" id="ARBA00023054"/>
    </source>
</evidence>
<feature type="compositionally biased region" description="Polar residues" evidence="7">
    <location>
        <begin position="142"/>
        <end position="157"/>
    </location>
</feature>
<keyword evidence="2" id="KW-0805">Transcription regulation</keyword>
<accession>A0A292G2R1</accession>
<dbReference type="PANTHER" id="PTHR46373">
    <property type="entry name" value="PROTEIN RKD4"/>
    <property type="match status" value="1"/>
</dbReference>
<evidence type="ECO:0000256" key="6">
    <source>
        <dbReference type="ARBA" id="ARBA00023242"/>
    </source>
</evidence>
<feature type="region of interest" description="Disordered" evidence="7">
    <location>
        <begin position="472"/>
        <end position="501"/>
    </location>
</feature>
<evidence type="ECO:0000256" key="2">
    <source>
        <dbReference type="ARBA" id="ARBA00023015"/>
    </source>
</evidence>